<protein>
    <recommendedName>
        <fullName evidence="3">HEAT repeat protein</fullName>
    </recommendedName>
</protein>
<accession>A0A7V8CF64</accession>
<comment type="caution">
    <text evidence="1">The sequence shown here is derived from an EMBL/GenBank/DDBJ whole genome shotgun (WGS) entry which is preliminary data.</text>
</comment>
<dbReference type="InterPro" id="IPR016024">
    <property type="entry name" value="ARM-type_fold"/>
</dbReference>
<organism evidence="1 2">
    <name type="scientific">Stenotrophomonas rhizophila</name>
    <dbReference type="NCBI Taxonomy" id="216778"/>
    <lineage>
        <taxon>Bacteria</taxon>
        <taxon>Pseudomonadati</taxon>
        <taxon>Pseudomonadota</taxon>
        <taxon>Gammaproteobacteria</taxon>
        <taxon>Lysobacterales</taxon>
        <taxon>Lysobacteraceae</taxon>
        <taxon>Stenotrophomonas</taxon>
    </lineage>
</organism>
<dbReference type="InterPro" id="IPR011989">
    <property type="entry name" value="ARM-like"/>
</dbReference>
<dbReference type="Proteomes" id="UP000449004">
    <property type="component" value="Unassembled WGS sequence"/>
</dbReference>
<proteinExistence type="predicted"/>
<dbReference type="SUPFAM" id="SSF48371">
    <property type="entry name" value="ARM repeat"/>
    <property type="match status" value="1"/>
</dbReference>
<evidence type="ECO:0008006" key="3">
    <source>
        <dbReference type="Google" id="ProtNLM"/>
    </source>
</evidence>
<dbReference type="RefSeq" id="WP_152150860.1">
    <property type="nucleotide sequence ID" value="NZ_WELC01000002.1"/>
</dbReference>
<evidence type="ECO:0000313" key="2">
    <source>
        <dbReference type="Proteomes" id="UP000449004"/>
    </source>
</evidence>
<dbReference type="AlphaFoldDB" id="A0A7V8CF64"/>
<evidence type="ECO:0000313" key="1">
    <source>
        <dbReference type="EMBL" id="KAB7632570.1"/>
    </source>
</evidence>
<reference evidence="1 2" key="1">
    <citation type="submission" date="2019-10" db="EMBL/GenBank/DDBJ databases">
        <title>Halotolerant bacteria associated to Saharan-endemic halophytes Stipa tenacissima L. and Atriplex halimus L mitigate salt stress and promote growth of tomato plants.</title>
        <authorList>
            <person name="Dif G."/>
        </authorList>
    </citation>
    <scope>NUCLEOTIDE SEQUENCE [LARGE SCALE GENOMIC DNA]</scope>
    <source>
        <strain evidence="1 2">IS26</strain>
    </source>
</reference>
<dbReference type="Gene3D" id="1.25.10.10">
    <property type="entry name" value="Leucine-rich Repeat Variant"/>
    <property type="match status" value="1"/>
</dbReference>
<name>A0A7V8CF64_9GAMM</name>
<dbReference type="Pfam" id="PF13646">
    <property type="entry name" value="HEAT_2"/>
    <property type="match status" value="1"/>
</dbReference>
<sequence length="331" mass="36420">MRNPTRIIEICDDTEHQRSFLKLSSRELRLDGRVESLGIAKALSNVSSKISKNDGGESVEHLLREAADAIGEDDVAELLGEELNRFSSSLLYAVPARTVDSDIFSGLVLFDDNVLRVSLVAAGPMAHRIKIHRRNSLGKQLGVTIQGTDSLVSFIRSGDAKLSLWSAEPFLHNDELCGRRMKRLPDKHIADGEAIFLEGGSKGMSIASCSSPILFVIVTRNTPRSPVNAHYELEGELHSCTASEMKSSRIQILATLVRELKCEDGIDALAQLLSHPDHFVRWQLLREITALCIDAALPHLLRAAKTDPHVQVRNAAKLTIEMIGEEYGNAT</sequence>
<gene>
    <name evidence="1" type="ORF">F9K92_01595</name>
</gene>
<dbReference type="EMBL" id="WELC01000002">
    <property type="protein sequence ID" value="KAB7632570.1"/>
    <property type="molecule type" value="Genomic_DNA"/>
</dbReference>